<proteinExistence type="predicted"/>
<protein>
    <submittedName>
        <fullName evidence="2">Uncharacterized protein</fullName>
    </submittedName>
</protein>
<accession>A0A2U1PSN1</accession>
<feature type="compositionally biased region" description="Basic and acidic residues" evidence="1">
    <location>
        <begin position="126"/>
        <end position="142"/>
    </location>
</feature>
<evidence type="ECO:0000313" key="2">
    <source>
        <dbReference type="EMBL" id="PWA88761.1"/>
    </source>
</evidence>
<evidence type="ECO:0000256" key="1">
    <source>
        <dbReference type="SAM" id="MobiDB-lite"/>
    </source>
</evidence>
<gene>
    <name evidence="2" type="ORF">CTI12_AA115700</name>
</gene>
<dbReference type="Proteomes" id="UP000245207">
    <property type="component" value="Unassembled WGS sequence"/>
</dbReference>
<feature type="region of interest" description="Disordered" evidence="1">
    <location>
        <begin position="126"/>
        <end position="154"/>
    </location>
</feature>
<keyword evidence="3" id="KW-1185">Reference proteome</keyword>
<comment type="caution">
    <text evidence="2">The sequence shown here is derived from an EMBL/GenBank/DDBJ whole genome shotgun (WGS) entry which is preliminary data.</text>
</comment>
<dbReference type="EMBL" id="PKPP01000782">
    <property type="protein sequence ID" value="PWA88761.1"/>
    <property type="molecule type" value="Genomic_DNA"/>
</dbReference>
<dbReference type="AlphaFoldDB" id="A0A2U1PSN1"/>
<reference evidence="2 3" key="1">
    <citation type="journal article" date="2018" name="Mol. Plant">
        <title>The genome of Artemisia annua provides insight into the evolution of Asteraceae family and artemisinin biosynthesis.</title>
        <authorList>
            <person name="Shen Q."/>
            <person name="Zhang L."/>
            <person name="Liao Z."/>
            <person name="Wang S."/>
            <person name="Yan T."/>
            <person name="Shi P."/>
            <person name="Liu M."/>
            <person name="Fu X."/>
            <person name="Pan Q."/>
            <person name="Wang Y."/>
            <person name="Lv Z."/>
            <person name="Lu X."/>
            <person name="Zhang F."/>
            <person name="Jiang W."/>
            <person name="Ma Y."/>
            <person name="Chen M."/>
            <person name="Hao X."/>
            <person name="Li L."/>
            <person name="Tang Y."/>
            <person name="Lv G."/>
            <person name="Zhou Y."/>
            <person name="Sun X."/>
            <person name="Brodelius P.E."/>
            <person name="Rose J.K.C."/>
            <person name="Tang K."/>
        </authorList>
    </citation>
    <scope>NUCLEOTIDE SEQUENCE [LARGE SCALE GENOMIC DNA]</scope>
    <source>
        <strain evidence="3">cv. Huhao1</strain>
        <tissue evidence="2">Leaf</tissue>
    </source>
</reference>
<evidence type="ECO:0000313" key="3">
    <source>
        <dbReference type="Proteomes" id="UP000245207"/>
    </source>
</evidence>
<organism evidence="2 3">
    <name type="scientific">Artemisia annua</name>
    <name type="common">Sweet wormwood</name>
    <dbReference type="NCBI Taxonomy" id="35608"/>
    <lineage>
        <taxon>Eukaryota</taxon>
        <taxon>Viridiplantae</taxon>
        <taxon>Streptophyta</taxon>
        <taxon>Embryophyta</taxon>
        <taxon>Tracheophyta</taxon>
        <taxon>Spermatophyta</taxon>
        <taxon>Magnoliopsida</taxon>
        <taxon>eudicotyledons</taxon>
        <taxon>Gunneridae</taxon>
        <taxon>Pentapetalae</taxon>
        <taxon>asterids</taxon>
        <taxon>campanulids</taxon>
        <taxon>Asterales</taxon>
        <taxon>Asteraceae</taxon>
        <taxon>Asteroideae</taxon>
        <taxon>Anthemideae</taxon>
        <taxon>Artemisiinae</taxon>
        <taxon>Artemisia</taxon>
    </lineage>
</organism>
<name>A0A2U1PSN1_ARTAN</name>
<sequence length="154" mass="16770">MVSVIHVEPVPHASSQDSGVGSSLKSKHDFIETLFGVSLKTLEDIDAFAKAVEAGNYTVWDTLDDDVVQRVQDAIDGLWKALKVSPSGRLVDEARRRIKLETARKEVGKLHSRAVEVQAVGNRRNSPEVNRKVVARGVRDSSGDDPVGGISVRD</sequence>